<dbReference type="InterPro" id="IPR004675">
    <property type="entry name" value="AhpD_core"/>
</dbReference>
<dbReference type="InterPro" id="IPR003779">
    <property type="entry name" value="CMD-like"/>
</dbReference>
<dbReference type="RefSeq" id="WP_085266929.1">
    <property type="nucleotide sequence ID" value="NZ_JACKVG010000012.1"/>
</dbReference>
<dbReference type="PANTHER" id="PTHR35446">
    <property type="entry name" value="SI:CH211-175M2.5"/>
    <property type="match status" value="1"/>
</dbReference>
<accession>A0A1X1Y7B8</accession>
<dbReference type="Proteomes" id="UP000193866">
    <property type="component" value="Unassembled WGS sequence"/>
</dbReference>
<protein>
    <submittedName>
        <fullName evidence="2">Carboxymuconolactone decarboxylase</fullName>
    </submittedName>
</protein>
<dbReference type="GO" id="GO:0051920">
    <property type="term" value="F:peroxiredoxin activity"/>
    <property type="evidence" value="ECO:0007669"/>
    <property type="project" value="InterPro"/>
</dbReference>
<keyword evidence="3" id="KW-1185">Reference proteome</keyword>
<evidence type="ECO:0000313" key="3">
    <source>
        <dbReference type="Proteomes" id="UP000193866"/>
    </source>
</evidence>
<dbReference type="Pfam" id="PF02627">
    <property type="entry name" value="CMD"/>
    <property type="match status" value="1"/>
</dbReference>
<evidence type="ECO:0000259" key="1">
    <source>
        <dbReference type="Pfam" id="PF02627"/>
    </source>
</evidence>
<dbReference type="STRING" id="1108812.AWC16_00575"/>
<dbReference type="AlphaFoldDB" id="A0A1X1Y7B8"/>
<evidence type="ECO:0000313" key="2">
    <source>
        <dbReference type="EMBL" id="ORW06901.1"/>
    </source>
</evidence>
<reference evidence="2 3" key="1">
    <citation type="submission" date="2016-01" db="EMBL/GenBank/DDBJ databases">
        <title>The new phylogeny of the genus Mycobacterium.</title>
        <authorList>
            <person name="Tarcisio F."/>
            <person name="Conor M."/>
            <person name="Antonella G."/>
            <person name="Elisabetta G."/>
            <person name="Giulia F.S."/>
            <person name="Sara T."/>
            <person name="Anna F."/>
            <person name="Clotilde B."/>
            <person name="Roberto B."/>
            <person name="Veronica D.S."/>
            <person name="Fabio R."/>
            <person name="Monica P."/>
            <person name="Olivier J."/>
            <person name="Enrico T."/>
            <person name="Nicola S."/>
        </authorList>
    </citation>
    <scope>NUCLEOTIDE SEQUENCE [LARGE SCALE GENOMIC DNA]</scope>
    <source>
        <strain evidence="2 3">DSM 45394</strain>
    </source>
</reference>
<sequence>MTVTRVPVNKQSASVYRAYLDAAAEVRARAEDAGLSRTVLELVNLRVSQINGCAFCLNMHSKALLETGDTVQRIAVLPAWRDTQLFSDTERAALEIAETVTWISDTHLDDDEYTLLREHLTDDQVSLLIWSAITINAFNRVSIMSRYPVRAEK</sequence>
<name>A0A1X1Y7B8_9MYCO</name>
<feature type="domain" description="Carboxymuconolactone decarboxylase-like" evidence="1">
    <location>
        <begin position="15"/>
        <end position="98"/>
    </location>
</feature>
<gene>
    <name evidence="2" type="ORF">AWC16_00575</name>
</gene>
<comment type="caution">
    <text evidence="2">The sequence shown here is derived from an EMBL/GenBank/DDBJ whole genome shotgun (WGS) entry which is preliminary data.</text>
</comment>
<organism evidence="2 3">
    <name type="scientific">Mycolicibacter longobardus</name>
    <dbReference type="NCBI Taxonomy" id="1108812"/>
    <lineage>
        <taxon>Bacteria</taxon>
        <taxon>Bacillati</taxon>
        <taxon>Actinomycetota</taxon>
        <taxon>Actinomycetes</taxon>
        <taxon>Mycobacteriales</taxon>
        <taxon>Mycobacteriaceae</taxon>
        <taxon>Mycolicibacter</taxon>
    </lineage>
</organism>
<dbReference type="InterPro" id="IPR029032">
    <property type="entry name" value="AhpD-like"/>
</dbReference>
<dbReference type="NCBIfam" id="TIGR00778">
    <property type="entry name" value="ahpD_dom"/>
    <property type="match status" value="1"/>
</dbReference>
<dbReference type="Gene3D" id="1.20.1290.10">
    <property type="entry name" value="AhpD-like"/>
    <property type="match status" value="1"/>
</dbReference>
<dbReference type="PANTHER" id="PTHR35446:SF2">
    <property type="entry name" value="CARBOXYMUCONOLACTONE DECARBOXYLASE-LIKE DOMAIN-CONTAINING PROTEIN"/>
    <property type="match status" value="1"/>
</dbReference>
<dbReference type="EMBL" id="LQPG01000056">
    <property type="protein sequence ID" value="ORW06901.1"/>
    <property type="molecule type" value="Genomic_DNA"/>
</dbReference>
<dbReference type="SUPFAM" id="SSF69118">
    <property type="entry name" value="AhpD-like"/>
    <property type="match status" value="1"/>
</dbReference>
<proteinExistence type="predicted"/>
<dbReference type="OrthoDB" id="9801997at2"/>